<dbReference type="Gene3D" id="3.10.50.40">
    <property type="match status" value="1"/>
</dbReference>
<dbReference type="EMBL" id="JAGGKS010000010">
    <property type="protein sequence ID" value="MBP1927117.1"/>
    <property type="molecule type" value="Genomic_DNA"/>
</dbReference>
<dbReference type="Pfam" id="PF13624">
    <property type="entry name" value="SurA_N_3"/>
    <property type="match status" value="1"/>
</dbReference>
<evidence type="ECO:0000313" key="4">
    <source>
        <dbReference type="EMBL" id="MBP1927117.1"/>
    </source>
</evidence>
<proteinExistence type="predicted"/>
<dbReference type="Gene3D" id="1.10.4030.10">
    <property type="entry name" value="Porin chaperone SurA, peptide-binding domain"/>
    <property type="match status" value="1"/>
</dbReference>
<dbReference type="EC" id="5.2.1.8" evidence="4"/>
<name>A0ABS4GHU8_9FIRM</name>
<dbReference type="Proteomes" id="UP001519342">
    <property type="component" value="Unassembled WGS sequence"/>
</dbReference>
<evidence type="ECO:0000313" key="5">
    <source>
        <dbReference type="Proteomes" id="UP001519342"/>
    </source>
</evidence>
<feature type="chain" id="PRO_5046071407" evidence="2">
    <location>
        <begin position="23"/>
        <end position="325"/>
    </location>
</feature>
<sequence length="325" mass="36916">MKKFKNVVSLTLVFCIALAVTACTKSDDSKSDLINQEGVLAVVNGKAIMQKDFDETLASYKKMVETQYGEGAWDTPMANGKTFGDYYKDEAIMENMVLELLLIDAAEKDGFSMSDEELKKELDVYKGYFNTDEEYKTFLETNEMTEEYLNEMTEEYLTEAIKKEYIINQYLQKNIEGAVPTDEELKKVYEDIKMGQQVRASHILVNTEDEAKSVIDRLNKGENFEDVAKEVSIDGSKDNGGDLDFFSYGSMVKEFSEAAFSMNVGDVSDPVKSQFGYHIIKVTDKKTDDTVTFENSKDSLTETYKTNIYNTLVENLKNNAIIERK</sequence>
<keyword evidence="1 4" id="KW-0413">Isomerase</keyword>
<dbReference type="InterPro" id="IPR027304">
    <property type="entry name" value="Trigger_fact/SurA_dom_sf"/>
</dbReference>
<organism evidence="4 5">
    <name type="scientific">Sedimentibacter acidaminivorans</name>
    <dbReference type="NCBI Taxonomy" id="913099"/>
    <lineage>
        <taxon>Bacteria</taxon>
        <taxon>Bacillati</taxon>
        <taxon>Bacillota</taxon>
        <taxon>Tissierellia</taxon>
        <taxon>Sedimentibacter</taxon>
    </lineage>
</organism>
<dbReference type="SUPFAM" id="SSF54534">
    <property type="entry name" value="FKBP-like"/>
    <property type="match status" value="1"/>
</dbReference>
<dbReference type="PANTHER" id="PTHR47245">
    <property type="entry name" value="PEPTIDYLPROLYL ISOMERASE"/>
    <property type="match status" value="1"/>
</dbReference>
<protein>
    <submittedName>
        <fullName evidence="4">Foldase protein PrsA</fullName>
        <ecNumber evidence="4">5.2.1.8</ecNumber>
    </submittedName>
</protein>
<comment type="caution">
    <text evidence="4">The sequence shown here is derived from an EMBL/GenBank/DDBJ whole genome shotgun (WGS) entry which is preliminary data.</text>
</comment>
<evidence type="ECO:0000256" key="2">
    <source>
        <dbReference type="SAM" id="SignalP"/>
    </source>
</evidence>
<keyword evidence="2" id="KW-0732">Signal</keyword>
<evidence type="ECO:0000259" key="3">
    <source>
        <dbReference type="PROSITE" id="PS50198"/>
    </source>
</evidence>
<dbReference type="SUPFAM" id="SSF109998">
    <property type="entry name" value="Triger factor/SurA peptide-binding domain-like"/>
    <property type="match status" value="1"/>
</dbReference>
<dbReference type="GO" id="GO:0003755">
    <property type="term" value="F:peptidyl-prolyl cis-trans isomerase activity"/>
    <property type="evidence" value="ECO:0007669"/>
    <property type="project" value="UniProtKB-EC"/>
</dbReference>
<dbReference type="Pfam" id="PF13616">
    <property type="entry name" value="Rotamase_3"/>
    <property type="match status" value="1"/>
</dbReference>
<dbReference type="RefSeq" id="WP_209512832.1">
    <property type="nucleotide sequence ID" value="NZ_JAGGKS010000010.1"/>
</dbReference>
<keyword evidence="1" id="KW-0697">Rotamase</keyword>
<dbReference type="InterPro" id="IPR000297">
    <property type="entry name" value="PPIase_PpiC"/>
</dbReference>
<keyword evidence="5" id="KW-1185">Reference proteome</keyword>
<dbReference type="InterPro" id="IPR050245">
    <property type="entry name" value="PrsA_foldase"/>
</dbReference>
<evidence type="ECO:0000256" key="1">
    <source>
        <dbReference type="PROSITE-ProRule" id="PRU00278"/>
    </source>
</evidence>
<gene>
    <name evidence="4" type="ORF">J2Z76_002990</name>
</gene>
<accession>A0ABS4GHU8</accession>
<dbReference type="InterPro" id="IPR046357">
    <property type="entry name" value="PPIase_dom_sf"/>
</dbReference>
<feature type="domain" description="PpiC" evidence="3">
    <location>
        <begin position="195"/>
        <end position="284"/>
    </location>
</feature>
<feature type="signal peptide" evidence="2">
    <location>
        <begin position="1"/>
        <end position="22"/>
    </location>
</feature>
<dbReference type="PROSITE" id="PS50198">
    <property type="entry name" value="PPIC_PPIASE_2"/>
    <property type="match status" value="1"/>
</dbReference>
<reference evidence="4 5" key="1">
    <citation type="submission" date="2021-03" db="EMBL/GenBank/DDBJ databases">
        <title>Genomic Encyclopedia of Type Strains, Phase IV (KMG-IV): sequencing the most valuable type-strain genomes for metagenomic binning, comparative biology and taxonomic classification.</title>
        <authorList>
            <person name="Goeker M."/>
        </authorList>
    </citation>
    <scope>NUCLEOTIDE SEQUENCE [LARGE SCALE GENOMIC DNA]</scope>
    <source>
        <strain evidence="4 5">DSM 24004</strain>
    </source>
</reference>
<dbReference type="PROSITE" id="PS51257">
    <property type="entry name" value="PROKAR_LIPOPROTEIN"/>
    <property type="match status" value="1"/>
</dbReference>
<dbReference type="PANTHER" id="PTHR47245:SF2">
    <property type="entry name" value="PEPTIDYL-PROLYL CIS-TRANS ISOMERASE HP_0175-RELATED"/>
    <property type="match status" value="1"/>
</dbReference>